<accession>A0A1F2WNI9</accession>
<organism evidence="2 3">
    <name type="scientific">Candidatus Solincola sediminis</name>
    <dbReference type="NCBI Taxonomy" id="1797199"/>
    <lineage>
        <taxon>Bacteria</taxon>
        <taxon>Bacillati</taxon>
        <taxon>Actinomycetota</taxon>
        <taxon>Candidatus Geothermincolia</taxon>
        <taxon>Candidatus Geothermincolales</taxon>
        <taxon>Candidatus Geothermincolaceae</taxon>
        <taxon>Candidatus Solincola</taxon>
    </lineage>
</organism>
<sequence length="61" mass="7128">MRKHDKEGERLRKARLKHGWSLRETAKVCGVSHASVWKYERGEILKIEMIAKIRRGLGLSK</sequence>
<dbReference type="Proteomes" id="UP000177876">
    <property type="component" value="Unassembled WGS sequence"/>
</dbReference>
<evidence type="ECO:0000259" key="1">
    <source>
        <dbReference type="PROSITE" id="PS50943"/>
    </source>
</evidence>
<name>A0A1F2WNI9_9ACTN</name>
<dbReference type="Gene3D" id="1.10.260.40">
    <property type="entry name" value="lambda repressor-like DNA-binding domains"/>
    <property type="match status" value="1"/>
</dbReference>
<dbReference type="InterPro" id="IPR010982">
    <property type="entry name" value="Lambda_DNA-bd_dom_sf"/>
</dbReference>
<protein>
    <recommendedName>
        <fullName evidence="1">HTH cro/C1-type domain-containing protein</fullName>
    </recommendedName>
</protein>
<dbReference type="AlphaFoldDB" id="A0A1F2WNI9"/>
<proteinExistence type="predicted"/>
<comment type="caution">
    <text evidence="2">The sequence shown here is derived from an EMBL/GenBank/DDBJ whole genome shotgun (WGS) entry which is preliminary data.</text>
</comment>
<evidence type="ECO:0000313" key="2">
    <source>
        <dbReference type="EMBL" id="OFW58421.1"/>
    </source>
</evidence>
<dbReference type="EMBL" id="MELK01000023">
    <property type="protein sequence ID" value="OFW58421.1"/>
    <property type="molecule type" value="Genomic_DNA"/>
</dbReference>
<gene>
    <name evidence="2" type="ORF">A2Y75_01550</name>
</gene>
<dbReference type="PROSITE" id="PS50943">
    <property type="entry name" value="HTH_CROC1"/>
    <property type="match status" value="1"/>
</dbReference>
<feature type="domain" description="HTH cro/C1-type" evidence="1">
    <location>
        <begin position="11"/>
        <end position="60"/>
    </location>
</feature>
<dbReference type="SUPFAM" id="SSF47413">
    <property type="entry name" value="lambda repressor-like DNA-binding domains"/>
    <property type="match status" value="1"/>
</dbReference>
<dbReference type="GO" id="GO:0003677">
    <property type="term" value="F:DNA binding"/>
    <property type="evidence" value="ECO:0007669"/>
    <property type="project" value="InterPro"/>
</dbReference>
<dbReference type="CDD" id="cd00093">
    <property type="entry name" value="HTH_XRE"/>
    <property type="match status" value="1"/>
</dbReference>
<dbReference type="Pfam" id="PF01381">
    <property type="entry name" value="HTH_3"/>
    <property type="match status" value="1"/>
</dbReference>
<dbReference type="SMART" id="SM00530">
    <property type="entry name" value="HTH_XRE"/>
    <property type="match status" value="1"/>
</dbReference>
<dbReference type="InterPro" id="IPR001387">
    <property type="entry name" value="Cro/C1-type_HTH"/>
</dbReference>
<evidence type="ECO:0000313" key="3">
    <source>
        <dbReference type="Proteomes" id="UP000177876"/>
    </source>
</evidence>
<reference evidence="2 3" key="1">
    <citation type="journal article" date="2016" name="Nat. Commun.">
        <title>Thousands of microbial genomes shed light on interconnected biogeochemical processes in an aquifer system.</title>
        <authorList>
            <person name="Anantharaman K."/>
            <person name="Brown C.T."/>
            <person name="Hug L.A."/>
            <person name="Sharon I."/>
            <person name="Castelle C.J."/>
            <person name="Probst A.J."/>
            <person name="Thomas B.C."/>
            <person name="Singh A."/>
            <person name="Wilkins M.J."/>
            <person name="Karaoz U."/>
            <person name="Brodie E.L."/>
            <person name="Williams K.H."/>
            <person name="Hubbard S.S."/>
            <person name="Banfield J.F."/>
        </authorList>
    </citation>
    <scope>NUCLEOTIDE SEQUENCE [LARGE SCALE GENOMIC DNA]</scope>
</reference>